<dbReference type="Pfam" id="PF16983">
    <property type="entry name" value="MFS_MOT1"/>
    <property type="match status" value="2"/>
</dbReference>
<gene>
    <name evidence="3" type="ORF">KI387_033420</name>
</gene>
<keyword evidence="4" id="KW-1185">Reference proteome</keyword>
<feature type="transmembrane region" description="Helical" evidence="2">
    <location>
        <begin position="330"/>
        <end position="347"/>
    </location>
</feature>
<name>A0AA38BXT6_TAXCH</name>
<evidence type="ECO:0000313" key="3">
    <source>
        <dbReference type="EMBL" id="KAH9289303.1"/>
    </source>
</evidence>
<feature type="transmembrane region" description="Helical" evidence="2">
    <location>
        <begin position="143"/>
        <end position="164"/>
    </location>
</feature>
<evidence type="ECO:0008006" key="5">
    <source>
        <dbReference type="Google" id="ProtNLM"/>
    </source>
</evidence>
<feature type="non-terminal residue" evidence="3">
    <location>
        <position position="455"/>
    </location>
</feature>
<dbReference type="PANTHER" id="PTHR31970:SF0">
    <property type="entry name" value="MOLYBDATE TRANSPORTER 1"/>
    <property type="match status" value="1"/>
</dbReference>
<reference evidence="3 4" key="1">
    <citation type="journal article" date="2021" name="Nat. Plants">
        <title>The Taxus genome provides insights into paclitaxel biosynthesis.</title>
        <authorList>
            <person name="Xiong X."/>
            <person name="Gou J."/>
            <person name="Liao Q."/>
            <person name="Li Y."/>
            <person name="Zhou Q."/>
            <person name="Bi G."/>
            <person name="Li C."/>
            <person name="Du R."/>
            <person name="Wang X."/>
            <person name="Sun T."/>
            <person name="Guo L."/>
            <person name="Liang H."/>
            <person name="Lu P."/>
            <person name="Wu Y."/>
            <person name="Zhang Z."/>
            <person name="Ro D.K."/>
            <person name="Shang Y."/>
            <person name="Huang S."/>
            <person name="Yan J."/>
        </authorList>
    </citation>
    <scope>NUCLEOTIDE SEQUENCE [LARGE SCALE GENOMIC DNA]</scope>
    <source>
        <strain evidence="3">Ta-2019</strain>
    </source>
</reference>
<dbReference type="EMBL" id="JAHRHJ020003813">
    <property type="protein sequence ID" value="KAH9289303.1"/>
    <property type="molecule type" value="Genomic_DNA"/>
</dbReference>
<comment type="caution">
    <text evidence="3">The sequence shown here is derived from an EMBL/GenBank/DDBJ whole genome shotgun (WGS) entry which is preliminary data.</text>
</comment>
<proteinExistence type="predicted"/>
<feature type="transmembrane region" description="Helical" evidence="2">
    <location>
        <begin position="367"/>
        <end position="387"/>
    </location>
</feature>
<protein>
    <recommendedName>
        <fullName evidence="5">Sulfate transporter</fullName>
    </recommendedName>
</protein>
<sequence>FVSQSDMPTEIPQYGDWEKEPRDRQEPAISSCGHPTEGRFKLGLHWTRVKSNLQCKAKWAEVNGSMGDLGTFIPIVIALTLVNGLDLGTTLIFTGMYNIITGLCFGVPMPVQPMKSIAAVAISEGKNLNIPEIMAAGICTSGILFGLGITGLMKLGLAFAFTAVKYIRKEQDFAKNKAGDARPWLGLDGLLLALVCLGFILLVNGSGGDDDDSSQRTEDIPLVSVPMDGSEDHQVRKSFRNLKFLHAVPSALIVFVLGIVLAIARNSKVLRQLKLGPSKPHLIKISRHEWKTGFVRATIPQIPLSVLNSVIAVCKLSTDLFPKKEVTPNWVSVSVGLMNLVGCWFGAMPVCHGAGGLAGQYKFGARSGASVAFLGTVKLILGIELAMACRDMNSKKDSFVMLMCAAVSLTGSSAALGFGFGVVLYVILKFRDMDFSYCKNIFRPLFIRRNLSYNN</sequence>
<organism evidence="3 4">
    <name type="scientific">Taxus chinensis</name>
    <name type="common">Chinese yew</name>
    <name type="synonym">Taxus wallichiana var. chinensis</name>
    <dbReference type="NCBI Taxonomy" id="29808"/>
    <lineage>
        <taxon>Eukaryota</taxon>
        <taxon>Viridiplantae</taxon>
        <taxon>Streptophyta</taxon>
        <taxon>Embryophyta</taxon>
        <taxon>Tracheophyta</taxon>
        <taxon>Spermatophyta</taxon>
        <taxon>Pinopsida</taxon>
        <taxon>Pinidae</taxon>
        <taxon>Conifers II</taxon>
        <taxon>Cupressales</taxon>
        <taxon>Taxaceae</taxon>
        <taxon>Taxus</taxon>
    </lineage>
</organism>
<feature type="region of interest" description="Disordered" evidence="1">
    <location>
        <begin position="1"/>
        <end position="32"/>
    </location>
</feature>
<accession>A0AA38BXT6</accession>
<dbReference type="Proteomes" id="UP000824469">
    <property type="component" value="Unassembled WGS sequence"/>
</dbReference>
<dbReference type="PANTHER" id="PTHR31970">
    <property type="match status" value="1"/>
</dbReference>
<feature type="compositionally biased region" description="Basic and acidic residues" evidence="1">
    <location>
        <begin position="16"/>
        <end position="26"/>
    </location>
</feature>
<feature type="transmembrane region" description="Helical" evidence="2">
    <location>
        <begin position="399"/>
        <end position="427"/>
    </location>
</feature>
<feature type="transmembrane region" description="Helical" evidence="2">
    <location>
        <begin position="244"/>
        <end position="264"/>
    </location>
</feature>
<evidence type="ECO:0000256" key="1">
    <source>
        <dbReference type="SAM" id="MobiDB-lite"/>
    </source>
</evidence>
<dbReference type="OMA" id="WKTGFVR"/>
<evidence type="ECO:0000256" key="2">
    <source>
        <dbReference type="SAM" id="Phobius"/>
    </source>
</evidence>
<dbReference type="GO" id="GO:0015098">
    <property type="term" value="F:molybdate ion transmembrane transporter activity"/>
    <property type="evidence" value="ECO:0007669"/>
    <property type="project" value="InterPro"/>
</dbReference>
<dbReference type="InterPro" id="IPR031563">
    <property type="entry name" value="MOT1/MOT2"/>
</dbReference>
<feature type="transmembrane region" description="Helical" evidence="2">
    <location>
        <begin position="184"/>
        <end position="203"/>
    </location>
</feature>
<keyword evidence="2" id="KW-0472">Membrane</keyword>
<keyword evidence="2" id="KW-0812">Transmembrane</keyword>
<dbReference type="AlphaFoldDB" id="A0AA38BXT6"/>
<keyword evidence="2" id="KW-1133">Transmembrane helix</keyword>
<evidence type="ECO:0000313" key="4">
    <source>
        <dbReference type="Proteomes" id="UP000824469"/>
    </source>
</evidence>